<proteinExistence type="predicted"/>
<evidence type="ECO:0000313" key="2">
    <source>
        <dbReference type="Proteomes" id="UP000186955"/>
    </source>
</evidence>
<name>A0A1Q5URW1_9EURO</name>
<sequence>MSSFFGFDLDRTALRAFVAEYYCHDDPDALSRPTENLDAQVVPQNGLQSMVDVHGPFMDAYRLIARIPGMPEVRESVWARALQTWLSM</sequence>
<evidence type="ECO:0000313" key="1">
    <source>
        <dbReference type="EMBL" id="OKP15205.1"/>
    </source>
</evidence>
<accession>A0A1Q5URW1</accession>
<reference evidence="1 2" key="1">
    <citation type="submission" date="2016-10" db="EMBL/GenBank/DDBJ databases">
        <title>Genome sequence of the ascomycete fungus Penicillium subrubescens.</title>
        <authorList>
            <person name="De Vries R.P."/>
            <person name="Peng M."/>
            <person name="Dilokpimol A."/>
            <person name="Hilden K."/>
            <person name="Makela M.R."/>
            <person name="Grigoriev I."/>
            <person name="Riley R."/>
            <person name="Granchi Z."/>
        </authorList>
    </citation>
    <scope>NUCLEOTIDE SEQUENCE [LARGE SCALE GENOMIC DNA]</scope>
    <source>
        <strain evidence="1 2">CBS 132785</strain>
    </source>
</reference>
<protein>
    <submittedName>
        <fullName evidence="1">Uncharacterized protein</fullName>
    </submittedName>
</protein>
<gene>
    <name evidence="1" type="ORF">PENSUB_1419</name>
</gene>
<keyword evidence="2" id="KW-1185">Reference proteome</keyword>
<comment type="caution">
    <text evidence="1">The sequence shown here is derived from an EMBL/GenBank/DDBJ whole genome shotgun (WGS) entry which is preliminary data.</text>
</comment>
<dbReference type="Proteomes" id="UP000186955">
    <property type="component" value="Unassembled WGS sequence"/>
</dbReference>
<dbReference type="AlphaFoldDB" id="A0A1Q5URW1"/>
<organism evidence="1 2">
    <name type="scientific">Penicillium subrubescens</name>
    <dbReference type="NCBI Taxonomy" id="1316194"/>
    <lineage>
        <taxon>Eukaryota</taxon>
        <taxon>Fungi</taxon>
        <taxon>Dikarya</taxon>
        <taxon>Ascomycota</taxon>
        <taxon>Pezizomycotina</taxon>
        <taxon>Eurotiomycetes</taxon>
        <taxon>Eurotiomycetidae</taxon>
        <taxon>Eurotiales</taxon>
        <taxon>Aspergillaceae</taxon>
        <taxon>Penicillium</taxon>
    </lineage>
</organism>
<dbReference type="EMBL" id="MNBE01000017">
    <property type="protein sequence ID" value="OKP15205.1"/>
    <property type="molecule type" value="Genomic_DNA"/>
</dbReference>